<protein>
    <submittedName>
        <fullName evidence="2">Uncharacterized protein</fullName>
    </submittedName>
</protein>
<reference evidence="2" key="1">
    <citation type="journal article" date="2021" name="Proc. Natl. Acad. Sci. U.S.A.">
        <title>A Catalog of Tens of Thousands of Viruses from Human Metagenomes Reveals Hidden Associations with Chronic Diseases.</title>
        <authorList>
            <person name="Tisza M.J."/>
            <person name="Buck C.B."/>
        </authorList>
    </citation>
    <scope>NUCLEOTIDE SEQUENCE</scope>
    <source>
        <strain evidence="2">CtgaU3</strain>
    </source>
</reference>
<organism evidence="2">
    <name type="scientific">Siphoviridae sp. ctgaU3</name>
    <dbReference type="NCBI Taxonomy" id="2825609"/>
    <lineage>
        <taxon>Viruses</taxon>
        <taxon>Duplodnaviria</taxon>
        <taxon>Heunggongvirae</taxon>
        <taxon>Uroviricota</taxon>
        <taxon>Caudoviricetes</taxon>
    </lineage>
</organism>
<feature type="region of interest" description="Disordered" evidence="1">
    <location>
        <begin position="1"/>
        <end position="46"/>
    </location>
</feature>
<sequence length="46" mass="5328">MTRHTGEDQSPTLGPTTKHQHRPRHPPPRKDPHTTPPPHRPLPWDT</sequence>
<dbReference type="EMBL" id="BK016153">
    <property type="protein sequence ID" value="DAF98691.1"/>
    <property type="molecule type" value="Genomic_DNA"/>
</dbReference>
<accession>A0A8S5UW74</accession>
<feature type="compositionally biased region" description="Basic residues" evidence="1">
    <location>
        <begin position="18"/>
        <end position="27"/>
    </location>
</feature>
<evidence type="ECO:0000256" key="1">
    <source>
        <dbReference type="SAM" id="MobiDB-lite"/>
    </source>
</evidence>
<feature type="compositionally biased region" description="Pro residues" evidence="1">
    <location>
        <begin position="34"/>
        <end position="46"/>
    </location>
</feature>
<proteinExistence type="predicted"/>
<evidence type="ECO:0000313" key="2">
    <source>
        <dbReference type="EMBL" id="DAF98691.1"/>
    </source>
</evidence>
<name>A0A8S5UW74_9CAUD</name>